<dbReference type="EMBL" id="JAJSOF020000042">
    <property type="protein sequence ID" value="KAJ4425548.1"/>
    <property type="molecule type" value="Genomic_DNA"/>
</dbReference>
<protein>
    <submittedName>
        <fullName evidence="1">Uncharacterized protein</fullName>
    </submittedName>
</protein>
<evidence type="ECO:0000313" key="2">
    <source>
        <dbReference type="Proteomes" id="UP001148838"/>
    </source>
</evidence>
<sequence length="128" mass="15138">LPVRATRGNAVSKITSIRNKEKSERKLDLEKLHATTHVLNGIQEDICKGSIDRALKEIEDWIKAAMPEKKKRRSKIWFDKACYKSRSETISSLHRVRKERTEEALQAYHSSKKKYKELLRQKRIEYKE</sequence>
<organism evidence="1 2">
    <name type="scientific">Periplaneta americana</name>
    <name type="common">American cockroach</name>
    <name type="synonym">Blatta americana</name>
    <dbReference type="NCBI Taxonomy" id="6978"/>
    <lineage>
        <taxon>Eukaryota</taxon>
        <taxon>Metazoa</taxon>
        <taxon>Ecdysozoa</taxon>
        <taxon>Arthropoda</taxon>
        <taxon>Hexapoda</taxon>
        <taxon>Insecta</taxon>
        <taxon>Pterygota</taxon>
        <taxon>Neoptera</taxon>
        <taxon>Polyneoptera</taxon>
        <taxon>Dictyoptera</taxon>
        <taxon>Blattodea</taxon>
        <taxon>Blattoidea</taxon>
        <taxon>Blattidae</taxon>
        <taxon>Blattinae</taxon>
        <taxon>Periplaneta</taxon>
    </lineage>
</organism>
<comment type="caution">
    <text evidence="1">The sequence shown here is derived from an EMBL/GenBank/DDBJ whole genome shotgun (WGS) entry which is preliminary data.</text>
</comment>
<feature type="non-terminal residue" evidence="1">
    <location>
        <position position="1"/>
    </location>
</feature>
<reference evidence="1 2" key="1">
    <citation type="journal article" date="2022" name="Allergy">
        <title>Genome assembly and annotation of Periplaneta americana reveal a comprehensive cockroach allergen profile.</title>
        <authorList>
            <person name="Wang L."/>
            <person name="Xiong Q."/>
            <person name="Saelim N."/>
            <person name="Wang L."/>
            <person name="Nong W."/>
            <person name="Wan A.T."/>
            <person name="Shi M."/>
            <person name="Liu X."/>
            <person name="Cao Q."/>
            <person name="Hui J.H.L."/>
            <person name="Sookrung N."/>
            <person name="Leung T.F."/>
            <person name="Tungtrongchitr A."/>
            <person name="Tsui S.K.W."/>
        </authorList>
    </citation>
    <scope>NUCLEOTIDE SEQUENCE [LARGE SCALE GENOMIC DNA]</scope>
    <source>
        <strain evidence="1">PWHHKU_190912</strain>
    </source>
</reference>
<dbReference type="Proteomes" id="UP001148838">
    <property type="component" value="Unassembled WGS sequence"/>
</dbReference>
<keyword evidence="2" id="KW-1185">Reference proteome</keyword>
<accession>A0ABQ8RV04</accession>
<name>A0ABQ8RV04_PERAM</name>
<gene>
    <name evidence="1" type="ORF">ANN_27743</name>
</gene>
<evidence type="ECO:0000313" key="1">
    <source>
        <dbReference type="EMBL" id="KAJ4425548.1"/>
    </source>
</evidence>
<proteinExistence type="predicted"/>